<accession>A0A9X3ZHE9</accession>
<proteinExistence type="predicted"/>
<feature type="chain" id="PRO_5040739062" evidence="1">
    <location>
        <begin position="25"/>
        <end position="612"/>
    </location>
</feature>
<dbReference type="AlphaFoldDB" id="A0A9X3ZHE9"/>
<name>A0A9X3ZHE9_9HYPH</name>
<keyword evidence="1" id="KW-0732">Signal</keyword>
<dbReference type="EMBL" id="JAPJZI010000001">
    <property type="protein sequence ID" value="MDA5399517.1"/>
    <property type="molecule type" value="Genomic_DNA"/>
</dbReference>
<sequence>MNHPLSLMIASAFLWMAAAAPSSAEKLPINIKISFDAYDLIDDFPGGREVLRGKLHPELSAYVIKKLGRVWVLADQPVENVLLLSVEGSAYEESPYIEMRFNDGNHELLEYQGALEVGVPALGDRFADKLGSVLKRAVRSNVGRMRSISEGIRSRWDFGDPTDLHIERLMDAAARRTYSPRMAVLALDGQSPGRVAASDDGLIKQTLYLGPGDEVRGTLRPIRYDSVQTDVAMSARFCLQRRDLTEHDRDSAQVGYHCPIDGDCNTNVVAPEGWAITQCEQQGGFLDRLRQEFTSTAFAAEQTELHWSVPPLEMLYQQSDDERQANTGFTDFTIETDTPLGVEADAVVLEVSSNGVPIWLNSVPPASNQIPIDPGDGLLLRFGLQNLQLADRRDGCEELDARLVFYQQGEPTGDAVELTRLYAPLRHPAERTMQTGVGPIKWWGRYRQPAGQKESGIFLLSSLFHPDEPGAQEAALDRLNSIRADFEAANLSISAQDLGGVVGLVGKPDIRENAETTQLQLVGKIRPPRTVRTNGSIAYGLQLGLRAPNGLLQFTYDWGQAQKLLDILVEARSGNSDLRRIIPARKKDFYVYTYTPKRQIGPDWACDVSRAG</sequence>
<dbReference type="RefSeq" id="WP_267990948.1">
    <property type="nucleotide sequence ID" value="NZ_JAPJZI010000001.1"/>
</dbReference>
<reference evidence="2" key="1">
    <citation type="submission" date="2022-11" db="EMBL/GenBank/DDBJ databases">
        <title>Draft genome sequence of Hoeflea poritis E7-10 and Hoeflea prorocentri PM5-8, separated from scleractinian coral Porites lutea and marine dinoflagellate.</title>
        <authorList>
            <person name="Zhang G."/>
            <person name="Wei Q."/>
            <person name="Cai L."/>
        </authorList>
    </citation>
    <scope>NUCLEOTIDE SEQUENCE</scope>
    <source>
        <strain evidence="2">PM5-8</strain>
    </source>
</reference>
<feature type="signal peptide" evidence="1">
    <location>
        <begin position="1"/>
        <end position="24"/>
    </location>
</feature>
<evidence type="ECO:0000313" key="3">
    <source>
        <dbReference type="Proteomes" id="UP001151234"/>
    </source>
</evidence>
<organism evidence="2 3">
    <name type="scientific">Hoeflea prorocentri</name>
    <dbReference type="NCBI Taxonomy" id="1922333"/>
    <lineage>
        <taxon>Bacteria</taxon>
        <taxon>Pseudomonadati</taxon>
        <taxon>Pseudomonadota</taxon>
        <taxon>Alphaproteobacteria</taxon>
        <taxon>Hyphomicrobiales</taxon>
        <taxon>Rhizobiaceae</taxon>
        <taxon>Hoeflea</taxon>
    </lineage>
</organism>
<evidence type="ECO:0000256" key="1">
    <source>
        <dbReference type="SAM" id="SignalP"/>
    </source>
</evidence>
<protein>
    <submittedName>
        <fullName evidence="2">Uncharacterized protein</fullName>
    </submittedName>
</protein>
<dbReference type="Proteomes" id="UP001151234">
    <property type="component" value="Unassembled WGS sequence"/>
</dbReference>
<keyword evidence="3" id="KW-1185">Reference proteome</keyword>
<comment type="caution">
    <text evidence="2">The sequence shown here is derived from an EMBL/GenBank/DDBJ whole genome shotgun (WGS) entry which is preliminary data.</text>
</comment>
<gene>
    <name evidence="2" type="ORF">OQ273_13115</name>
</gene>
<evidence type="ECO:0000313" key="2">
    <source>
        <dbReference type="EMBL" id="MDA5399517.1"/>
    </source>
</evidence>